<feature type="repeat" description="WD" evidence="3">
    <location>
        <begin position="224"/>
        <end position="256"/>
    </location>
</feature>
<dbReference type="Gene3D" id="2.130.10.10">
    <property type="entry name" value="YVTN repeat-like/Quinoprotein amine dehydrogenase"/>
    <property type="match status" value="3"/>
</dbReference>
<dbReference type="InterPro" id="IPR045182">
    <property type="entry name" value="JINGUBANG-like"/>
</dbReference>
<evidence type="ECO:0000313" key="4">
    <source>
        <dbReference type="EMBL" id="KAL3835272.1"/>
    </source>
</evidence>
<dbReference type="InterPro" id="IPR001680">
    <property type="entry name" value="WD40_rpt"/>
</dbReference>
<feature type="repeat" description="WD" evidence="3">
    <location>
        <begin position="271"/>
        <end position="314"/>
    </location>
</feature>
<dbReference type="PROSITE" id="PS50294">
    <property type="entry name" value="WD_REPEATS_REGION"/>
    <property type="match status" value="2"/>
</dbReference>
<dbReference type="PRINTS" id="PR00320">
    <property type="entry name" value="GPROTEINBRPT"/>
</dbReference>
<keyword evidence="1 3" id="KW-0853">WD repeat</keyword>
<evidence type="ECO:0000313" key="5">
    <source>
        <dbReference type="Proteomes" id="UP001634393"/>
    </source>
</evidence>
<accession>A0ABD3TEQ4</accession>
<dbReference type="EMBL" id="JBJXBP010000004">
    <property type="protein sequence ID" value="KAL3835272.1"/>
    <property type="molecule type" value="Genomic_DNA"/>
</dbReference>
<dbReference type="InterPro" id="IPR015943">
    <property type="entry name" value="WD40/YVTN_repeat-like_dom_sf"/>
</dbReference>
<comment type="caution">
    <text evidence="4">The sequence shown here is derived from an EMBL/GenBank/DDBJ whole genome shotgun (WGS) entry which is preliminary data.</text>
</comment>
<feature type="repeat" description="WD" evidence="3">
    <location>
        <begin position="179"/>
        <end position="220"/>
    </location>
</feature>
<keyword evidence="2" id="KW-0677">Repeat</keyword>
<dbReference type="PROSITE" id="PS50082">
    <property type="entry name" value="WD_REPEATS_2"/>
    <property type="match status" value="4"/>
</dbReference>
<name>A0ABD3TEQ4_9LAMI</name>
<dbReference type="PANTHER" id="PTHR22844:SF324">
    <property type="entry name" value="TRANSDUCIN_WD40 REPEAT PROTEIN"/>
    <property type="match status" value="1"/>
</dbReference>
<dbReference type="PANTHER" id="PTHR22844">
    <property type="entry name" value="F-BOX AND WD40 DOMAIN PROTEIN"/>
    <property type="match status" value="1"/>
</dbReference>
<evidence type="ECO:0008006" key="6">
    <source>
        <dbReference type="Google" id="ProtNLM"/>
    </source>
</evidence>
<evidence type="ECO:0000256" key="3">
    <source>
        <dbReference type="PROSITE-ProRule" id="PRU00221"/>
    </source>
</evidence>
<gene>
    <name evidence="4" type="ORF">ACJIZ3_010008</name>
</gene>
<feature type="repeat" description="WD" evidence="3">
    <location>
        <begin position="321"/>
        <end position="352"/>
    </location>
</feature>
<dbReference type="Pfam" id="PF00400">
    <property type="entry name" value="WD40"/>
    <property type="match status" value="6"/>
</dbReference>
<dbReference type="InterPro" id="IPR019775">
    <property type="entry name" value="WD40_repeat_CS"/>
</dbReference>
<dbReference type="Proteomes" id="UP001634393">
    <property type="component" value="Unassembled WGS sequence"/>
</dbReference>
<dbReference type="InterPro" id="IPR020472">
    <property type="entry name" value="WD40_PAC1"/>
</dbReference>
<dbReference type="SUPFAM" id="SSF50978">
    <property type="entry name" value="WD40 repeat-like"/>
    <property type="match status" value="1"/>
</dbReference>
<keyword evidence="5" id="KW-1185">Reference proteome</keyword>
<dbReference type="InterPro" id="IPR036322">
    <property type="entry name" value="WD40_repeat_dom_sf"/>
</dbReference>
<dbReference type="SMART" id="SM00320">
    <property type="entry name" value="WD40"/>
    <property type="match status" value="7"/>
</dbReference>
<organism evidence="4 5">
    <name type="scientific">Penstemon smallii</name>
    <dbReference type="NCBI Taxonomy" id="265156"/>
    <lineage>
        <taxon>Eukaryota</taxon>
        <taxon>Viridiplantae</taxon>
        <taxon>Streptophyta</taxon>
        <taxon>Embryophyta</taxon>
        <taxon>Tracheophyta</taxon>
        <taxon>Spermatophyta</taxon>
        <taxon>Magnoliopsida</taxon>
        <taxon>eudicotyledons</taxon>
        <taxon>Gunneridae</taxon>
        <taxon>Pentapetalae</taxon>
        <taxon>asterids</taxon>
        <taxon>lamiids</taxon>
        <taxon>Lamiales</taxon>
        <taxon>Plantaginaceae</taxon>
        <taxon>Cheloneae</taxon>
        <taxon>Penstemon</taxon>
    </lineage>
</organism>
<dbReference type="AlphaFoldDB" id="A0ABD3TEQ4"/>
<reference evidence="4 5" key="1">
    <citation type="submission" date="2024-12" db="EMBL/GenBank/DDBJ databases">
        <title>The unique morphological basis and parallel evolutionary history of personate flowers in Penstemon.</title>
        <authorList>
            <person name="Depatie T.H."/>
            <person name="Wessinger C.A."/>
        </authorList>
    </citation>
    <scope>NUCLEOTIDE SEQUENCE [LARGE SCALE GENOMIC DNA]</scope>
    <source>
        <strain evidence="4">WTNN_2</strain>
        <tissue evidence="4">Leaf</tissue>
    </source>
</reference>
<proteinExistence type="predicted"/>
<dbReference type="PROSITE" id="PS00678">
    <property type="entry name" value="WD_REPEATS_1"/>
    <property type="match status" value="1"/>
</dbReference>
<sequence>MGEVKTWLENHSILSKSPSFSSSYASTTSHEISLESMASTKISNPKLIKPSILISHFCGIANASLNTLSPQISCLALHMTYNTLYAASMNYEINVFDSTSYELIDSFGEPGSGSVKSISFSGNKIFTAHQDSKIRVWKLVSNHKKHQLISTLPTVKDRLFKCMVPKNYVQVRRHKQKLWVEHSDTVSGLAVNSDAGLLYSVSWDKSLKVWNINTSSDIHCLESVDVHTDAVNAIVVDSVDGTVYTGCADGEIKAWKRSAGNGKKHLLVASLTKQESSVNALALTNDGLSKVLCSGGGDGVILVWEREESENYMVVRLRCCLIGHGGAVLCLQVNVNGVVVSGSSDKTVRIWKYGKDVDDYCCLAILEGHCKPVKSLVAVSGGDHFDDNYLSVFSGSLDGQIRVYIYKEGNMKVVFPHGALMLLQFGIIKLYTANGLVNPSLLGVTHPKMCMCV</sequence>
<evidence type="ECO:0000256" key="1">
    <source>
        <dbReference type="ARBA" id="ARBA00022574"/>
    </source>
</evidence>
<protein>
    <recommendedName>
        <fullName evidence="6">Transducin/WD40 repeat-like superfamily protein</fullName>
    </recommendedName>
</protein>
<evidence type="ECO:0000256" key="2">
    <source>
        <dbReference type="ARBA" id="ARBA00022737"/>
    </source>
</evidence>